<gene>
    <name evidence="2" type="ORF">K5L39_16475</name>
</gene>
<protein>
    <submittedName>
        <fullName evidence="2">Uncharacterized protein</fullName>
    </submittedName>
</protein>
<comment type="caution">
    <text evidence="2">The sequence shown here is derived from an EMBL/GenBank/DDBJ whole genome shotgun (WGS) entry which is preliminary data.</text>
</comment>
<feature type="chain" id="PRO_5047062513" evidence="1">
    <location>
        <begin position="23"/>
        <end position="144"/>
    </location>
</feature>
<keyword evidence="3" id="KW-1185">Reference proteome</keyword>
<dbReference type="Proteomes" id="UP001299283">
    <property type="component" value="Unassembled WGS sequence"/>
</dbReference>
<feature type="signal peptide" evidence="1">
    <location>
        <begin position="1"/>
        <end position="22"/>
    </location>
</feature>
<sequence>MRSWALLRIGLLAMLVAPGVGACATDSDSEAHYHVVVRQEGRVLGEFDLARLRELPQSEIATPQSRGSQVQRGPELRAVLTAAGASAAATVRVAGSDPAQTLTAAELADQVVLSYTKRDTVKLAGANLDRDRWVRDVTAVVVNP</sequence>
<evidence type="ECO:0000256" key="1">
    <source>
        <dbReference type="SAM" id="SignalP"/>
    </source>
</evidence>
<evidence type="ECO:0000313" key="2">
    <source>
        <dbReference type="EMBL" id="MEB3070781.1"/>
    </source>
</evidence>
<dbReference type="RefSeq" id="WP_225398164.1">
    <property type="nucleotide sequence ID" value="NZ_JAYJJQ010000017.1"/>
</dbReference>
<accession>A0ABU5Z056</accession>
<dbReference type="PROSITE" id="PS51257">
    <property type="entry name" value="PROKAR_LIPOPROTEIN"/>
    <property type="match status" value="1"/>
</dbReference>
<name>A0ABU5Z056_9MYCO</name>
<keyword evidence="1" id="KW-0732">Signal</keyword>
<organism evidence="2 3">
    <name type="scientific">[Mycobacterium] vasticus</name>
    <dbReference type="NCBI Taxonomy" id="2875777"/>
    <lineage>
        <taxon>Bacteria</taxon>
        <taxon>Bacillati</taxon>
        <taxon>Actinomycetota</taxon>
        <taxon>Actinomycetes</taxon>
        <taxon>Mycobacteriales</taxon>
        <taxon>Mycobacteriaceae</taxon>
        <taxon>Mycolicibacter</taxon>
    </lineage>
</organism>
<dbReference type="EMBL" id="JAYJJQ010000017">
    <property type="protein sequence ID" value="MEB3070781.1"/>
    <property type="molecule type" value="Genomic_DNA"/>
</dbReference>
<evidence type="ECO:0000313" key="3">
    <source>
        <dbReference type="Proteomes" id="UP001299283"/>
    </source>
</evidence>
<proteinExistence type="predicted"/>
<reference evidence="2 3" key="1">
    <citation type="submission" date="2023-12" db="EMBL/GenBank/DDBJ databases">
        <title>Description of new species of Mycobacterium terrae complex isolated from sewage at the Sao Paulo Zoological Park Foundation in Brazil.</title>
        <authorList>
            <person name="Romagnoli C.L."/>
            <person name="Conceicao E.C."/>
            <person name="Machado E."/>
            <person name="Barreto L.B.P.F."/>
            <person name="Sharma A."/>
            <person name="Silva N.M."/>
            <person name="Marques L.E."/>
            <person name="Juliana M.A."/>
            <person name="Lourenco M.C.S."/>
            <person name="Digiampietri L.A."/>
            <person name="Suffys P.N."/>
            <person name="Viana-Niero C."/>
        </authorList>
    </citation>
    <scope>NUCLEOTIDE SEQUENCE [LARGE SCALE GENOMIC DNA]</scope>
    <source>
        <strain evidence="2 3">MYC017</strain>
    </source>
</reference>